<sequence>MAVYSNDAKGVGKSPKALFPYRLFELITLPMCKGLIWWEPCGTIFTLLRTPLRDSGALRHVFKTEKVDSMERQLRNYGFTLYKGSHAKDSDTISYSHEGFRQNRPELLVQVKNNSSNRPKRRAPAPASKARAKAAEKEAAAKAAMINPVMSSYPVFSYPHFSDGSSPALAPAMPAFMTHENTYAFPGFIAPATFHSPPYTPPPAYGSMTPEMNIPVSQLEMSYHHTMFAPVSHVTTPPTLTFTAPFPNDPADYMNYTDDPTAVDFNNIPGYPPMNQYP</sequence>
<dbReference type="GO" id="GO:0043565">
    <property type="term" value="F:sequence-specific DNA binding"/>
    <property type="evidence" value="ECO:0007669"/>
    <property type="project" value="InterPro"/>
</dbReference>
<dbReference type="Pfam" id="PF00447">
    <property type="entry name" value="HSF_DNA-bind"/>
    <property type="match status" value="1"/>
</dbReference>
<evidence type="ECO:0000313" key="7">
    <source>
        <dbReference type="Proteomes" id="UP001150569"/>
    </source>
</evidence>
<organism evidence="6 7">
    <name type="scientific">Tieghemiomyces parasiticus</name>
    <dbReference type="NCBI Taxonomy" id="78921"/>
    <lineage>
        <taxon>Eukaryota</taxon>
        <taxon>Fungi</taxon>
        <taxon>Fungi incertae sedis</taxon>
        <taxon>Zoopagomycota</taxon>
        <taxon>Kickxellomycotina</taxon>
        <taxon>Dimargaritomycetes</taxon>
        <taxon>Dimargaritales</taxon>
        <taxon>Dimargaritaceae</taxon>
        <taxon>Tieghemiomyces</taxon>
    </lineage>
</organism>
<comment type="caution">
    <text evidence="6">The sequence shown here is derived from an EMBL/GenBank/DDBJ whole genome shotgun (WGS) entry which is preliminary data.</text>
</comment>
<dbReference type="InterPro" id="IPR036390">
    <property type="entry name" value="WH_DNA-bd_sf"/>
</dbReference>
<protein>
    <submittedName>
        <fullName evidence="6">Stress-responsive transcription factor hsf1</fullName>
    </submittedName>
</protein>
<dbReference type="Proteomes" id="UP001150569">
    <property type="component" value="Unassembled WGS sequence"/>
</dbReference>
<comment type="subcellular location">
    <subcellularLocation>
        <location evidence="1">Nucleus</location>
    </subcellularLocation>
</comment>
<evidence type="ECO:0000313" key="6">
    <source>
        <dbReference type="EMBL" id="KAJ1918490.1"/>
    </source>
</evidence>
<comment type="similarity">
    <text evidence="4">Belongs to the HSF family.</text>
</comment>
<evidence type="ECO:0000259" key="5">
    <source>
        <dbReference type="SMART" id="SM00415"/>
    </source>
</evidence>
<name>A0A9W7ZXZ3_9FUNG</name>
<dbReference type="AlphaFoldDB" id="A0A9W7ZXZ3"/>
<keyword evidence="3" id="KW-0539">Nucleus</keyword>
<evidence type="ECO:0000256" key="2">
    <source>
        <dbReference type="ARBA" id="ARBA00023125"/>
    </source>
</evidence>
<dbReference type="PANTHER" id="PTHR10015:SF465">
    <property type="entry name" value="HSF-TYPE DNA-BINDING DOMAIN-CONTAINING PROTEIN"/>
    <property type="match status" value="1"/>
</dbReference>
<dbReference type="EMBL" id="JANBPT010000503">
    <property type="protein sequence ID" value="KAJ1918490.1"/>
    <property type="molecule type" value="Genomic_DNA"/>
</dbReference>
<proteinExistence type="inferred from homology"/>
<dbReference type="InterPro" id="IPR000232">
    <property type="entry name" value="HSF_DNA-bd"/>
</dbReference>
<dbReference type="InterPro" id="IPR036388">
    <property type="entry name" value="WH-like_DNA-bd_sf"/>
</dbReference>
<dbReference type="PANTHER" id="PTHR10015">
    <property type="entry name" value="HEAT SHOCK TRANSCRIPTION FACTOR"/>
    <property type="match status" value="1"/>
</dbReference>
<reference evidence="6" key="1">
    <citation type="submission" date="2022-07" db="EMBL/GenBank/DDBJ databases">
        <title>Phylogenomic reconstructions and comparative analyses of Kickxellomycotina fungi.</title>
        <authorList>
            <person name="Reynolds N.K."/>
            <person name="Stajich J.E."/>
            <person name="Barry K."/>
            <person name="Grigoriev I.V."/>
            <person name="Crous P."/>
            <person name="Smith M.E."/>
        </authorList>
    </citation>
    <scope>NUCLEOTIDE SEQUENCE</scope>
    <source>
        <strain evidence="6">RSA 861</strain>
    </source>
</reference>
<accession>A0A9W7ZXZ3</accession>
<dbReference type="SMART" id="SM00415">
    <property type="entry name" value="HSF"/>
    <property type="match status" value="1"/>
</dbReference>
<dbReference type="Gene3D" id="1.10.10.10">
    <property type="entry name" value="Winged helix-like DNA-binding domain superfamily/Winged helix DNA-binding domain"/>
    <property type="match status" value="1"/>
</dbReference>
<dbReference type="OrthoDB" id="6418155at2759"/>
<dbReference type="GO" id="GO:0003700">
    <property type="term" value="F:DNA-binding transcription factor activity"/>
    <property type="evidence" value="ECO:0007669"/>
    <property type="project" value="InterPro"/>
</dbReference>
<evidence type="ECO:0000256" key="3">
    <source>
        <dbReference type="ARBA" id="ARBA00023242"/>
    </source>
</evidence>
<keyword evidence="2" id="KW-0238">DNA-binding</keyword>
<keyword evidence="7" id="KW-1185">Reference proteome</keyword>
<evidence type="ECO:0000256" key="1">
    <source>
        <dbReference type="ARBA" id="ARBA00004123"/>
    </source>
</evidence>
<evidence type="ECO:0000256" key="4">
    <source>
        <dbReference type="RuleBase" id="RU004020"/>
    </source>
</evidence>
<dbReference type="GO" id="GO:0005634">
    <property type="term" value="C:nucleus"/>
    <property type="evidence" value="ECO:0007669"/>
    <property type="project" value="UniProtKB-SubCell"/>
</dbReference>
<dbReference type="SUPFAM" id="SSF46785">
    <property type="entry name" value="Winged helix' DNA-binding domain"/>
    <property type="match status" value="1"/>
</dbReference>
<feature type="domain" description="HSF-type DNA-binding" evidence="5">
    <location>
        <begin position="15"/>
        <end position="114"/>
    </location>
</feature>
<gene>
    <name evidence="6" type="primary">HSF1_2</name>
    <name evidence="6" type="ORF">IWQ60_007490</name>
</gene>